<comment type="caution">
    <text evidence="1">The sequence shown here is derived from an EMBL/GenBank/DDBJ whole genome shotgun (WGS) entry which is preliminary data.</text>
</comment>
<organism evidence="1 2">
    <name type="scientific">Niveibacterium umoris</name>
    <dbReference type="NCBI Taxonomy" id="1193620"/>
    <lineage>
        <taxon>Bacteria</taxon>
        <taxon>Pseudomonadati</taxon>
        <taxon>Pseudomonadota</taxon>
        <taxon>Betaproteobacteria</taxon>
        <taxon>Rhodocyclales</taxon>
        <taxon>Rhodocyclaceae</taxon>
        <taxon>Niveibacterium</taxon>
    </lineage>
</organism>
<dbReference type="EMBL" id="JACIET010000001">
    <property type="protein sequence ID" value="MBB4012290.1"/>
    <property type="molecule type" value="Genomic_DNA"/>
</dbReference>
<keyword evidence="2" id="KW-1185">Reference proteome</keyword>
<accession>A0A840BH43</accession>
<evidence type="ECO:0000313" key="2">
    <source>
        <dbReference type="Proteomes" id="UP000561045"/>
    </source>
</evidence>
<name>A0A840BH43_9RHOO</name>
<dbReference type="AlphaFoldDB" id="A0A840BH43"/>
<sequence length="48" mass="5387">MSIVPDLPCVLVLTGFCVATWRALSEEADAQASRERELQRRLRVLAES</sequence>
<gene>
    <name evidence="1" type="ORF">GGR36_001598</name>
</gene>
<proteinExistence type="predicted"/>
<dbReference type="RefSeq" id="WP_183634109.1">
    <property type="nucleotide sequence ID" value="NZ_BAABLE010000011.1"/>
</dbReference>
<dbReference type="Proteomes" id="UP000561045">
    <property type="component" value="Unassembled WGS sequence"/>
</dbReference>
<protein>
    <submittedName>
        <fullName evidence="1">Choline-glycine betaine transporter</fullName>
    </submittedName>
</protein>
<reference evidence="1 2" key="1">
    <citation type="submission" date="2020-08" db="EMBL/GenBank/DDBJ databases">
        <title>Genomic Encyclopedia of Type Strains, Phase IV (KMG-IV): sequencing the most valuable type-strain genomes for metagenomic binning, comparative biology and taxonomic classification.</title>
        <authorList>
            <person name="Goeker M."/>
        </authorList>
    </citation>
    <scope>NUCLEOTIDE SEQUENCE [LARGE SCALE GENOMIC DNA]</scope>
    <source>
        <strain evidence="1 2">DSM 106739</strain>
    </source>
</reference>
<evidence type="ECO:0000313" key="1">
    <source>
        <dbReference type="EMBL" id="MBB4012290.1"/>
    </source>
</evidence>